<keyword evidence="3" id="KW-1185">Reference proteome</keyword>
<accession>A0AAD8J578</accession>
<dbReference type="EMBL" id="JAUIZM010000002">
    <property type="protein sequence ID" value="KAK1396177.1"/>
    <property type="molecule type" value="Genomic_DNA"/>
</dbReference>
<organism evidence="2 3">
    <name type="scientific">Heracleum sosnowskyi</name>
    <dbReference type="NCBI Taxonomy" id="360622"/>
    <lineage>
        <taxon>Eukaryota</taxon>
        <taxon>Viridiplantae</taxon>
        <taxon>Streptophyta</taxon>
        <taxon>Embryophyta</taxon>
        <taxon>Tracheophyta</taxon>
        <taxon>Spermatophyta</taxon>
        <taxon>Magnoliopsida</taxon>
        <taxon>eudicotyledons</taxon>
        <taxon>Gunneridae</taxon>
        <taxon>Pentapetalae</taxon>
        <taxon>asterids</taxon>
        <taxon>campanulids</taxon>
        <taxon>Apiales</taxon>
        <taxon>Apiaceae</taxon>
        <taxon>Apioideae</taxon>
        <taxon>apioid superclade</taxon>
        <taxon>Tordylieae</taxon>
        <taxon>Tordyliinae</taxon>
        <taxon>Heracleum</taxon>
    </lineage>
</organism>
<evidence type="ECO:0000313" key="2">
    <source>
        <dbReference type="EMBL" id="KAK1396177.1"/>
    </source>
</evidence>
<dbReference type="PANTHER" id="PTHR35110">
    <property type="entry name" value="EXPRESSED PROTEIN"/>
    <property type="match status" value="1"/>
</dbReference>
<evidence type="ECO:0000313" key="3">
    <source>
        <dbReference type="Proteomes" id="UP001237642"/>
    </source>
</evidence>
<proteinExistence type="predicted"/>
<protein>
    <submittedName>
        <fullName evidence="2">Tumor necrosis factor receptor superfamily member 21</fullName>
    </submittedName>
</protein>
<evidence type="ECO:0000256" key="1">
    <source>
        <dbReference type="SAM" id="MobiDB-lite"/>
    </source>
</evidence>
<dbReference type="Proteomes" id="UP001237642">
    <property type="component" value="Unassembled WGS sequence"/>
</dbReference>
<reference evidence="2" key="1">
    <citation type="submission" date="2023-02" db="EMBL/GenBank/DDBJ databases">
        <title>Genome of toxic invasive species Heracleum sosnowskyi carries increased number of genes despite the absence of recent whole-genome duplications.</title>
        <authorList>
            <person name="Schelkunov M."/>
            <person name="Shtratnikova V."/>
            <person name="Makarenko M."/>
            <person name="Klepikova A."/>
            <person name="Omelchenko D."/>
            <person name="Novikova G."/>
            <person name="Obukhova E."/>
            <person name="Bogdanov V."/>
            <person name="Penin A."/>
            <person name="Logacheva M."/>
        </authorList>
    </citation>
    <scope>NUCLEOTIDE SEQUENCE</scope>
    <source>
        <strain evidence="2">Hsosn_3</strain>
        <tissue evidence="2">Leaf</tissue>
    </source>
</reference>
<gene>
    <name evidence="2" type="ORF">POM88_006040</name>
</gene>
<feature type="region of interest" description="Disordered" evidence="1">
    <location>
        <begin position="116"/>
        <end position="148"/>
    </location>
</feature>
<dbReference type="PANTHER" id="PTHR35110:SF1">
    <property type="entry name" value="EXPRESSED PROTEIN"/>
    <property type="match status" value="1"/>
</dbReference>
<feature type="compositionally biased region" description="Basic residues" evidence="1">
    <location>
        <begin position="132"/>
        <end position="148"/>
    </location>
</feature>
<name>A0AAD8J578_9APIA</name>
<reference evidence="2" key="2">
    <citation type="submission" date="2023-05" db="EMBL/GenBank/DDBJ databases">
        <authorList>
            <person name="Schelkunov M.I."/>
        </authorList>
    </citation>
    <scope>NUCLEOTIDE SEQUENCE</scope>
    <source>
        <strain evidence="2">Hsosn_3</strain>
        <tissue evidence="2">Leaf</tissue>
    </source>
</reference>
<dbReference type="AlphaFoldDB" id="A0AAD8J578"/>
<keyword evidence="2" id="KW-0675">Receptor</keyword>
<sequence length="148" mass="16805">MAMWSGGVRGIGEALKTQLVRHFSRKCAPNLRKINPRVAPQEASVIAESIYQVIKQHGPLTVPNTWNQVQESGISGLSSKTHMKLMLKWMRGRKMLKLLCNQVGNNKKFVHITLPEDPNNIQSNTISEPKIQRKKPSVRKQKVTKKTR</sequence>
<comment type="caution">
    <text evidence="2">The sequence shown here is derived from an EMBL/GenBank/DDBJ whole genome shotgun (WGS) entry which is preliminary data.</text>
</comment>